<organism evidence="2 3">
    <name type="scientific">Tumebacillus lacus</name>
    <dbReference type="NCBI Taxonomy" id="2995335"/>
    <lineage>
        <taxon>Bacteria</taxon>
        <taxon>Bacillati</taxon>
        <taxon>Bacillota</taxon>
        <taxon>Bacilli</taxon>
        <taxon>Bacillales</taxon>
        <taxon>Alicyclobacillaceae</taxon>
        <taxon>Tumebacillus</taxon>
    </lineage>
</organism>
<keyword evidence="2" id="KW-0378">Hydrolase</keyword>
<evidence type="ECO:0000313" key="2">
    <source>
        <dbReference type="EMBL" id="MCX7569339.1"/>
    </source>
</evidence>
<evidence type="ECO:0000313" key="3">
    <source>
        <dbReference type="Proteomes" id="UP001208017"/>
    </source>
</evidence>
<dbReference type="InterPro" id="IPR051049">
    <property type="entry name" value="Dienelactone_hydrolase-like"/>
</dbReference>
<dbReference type="Proteomes" id="UP001208017">
    <property type="component" value="Unassembled WGS sequence"/>
</dbReference>
<dbReference type="InterPro" id="IPR029058">
    <property type="entry name" value="AB_hydrolase_fold"/>
</dbReference>
<sequence>MTLRKEWVHVTEGEQEVYLYTVRQEAAQTPLPTVVVIQEIFGVDDHIQDVADRFAQAGYNVIAPVLYAENGALPEVYKQERVDLIKGFLDRIPATSLHDRELLGQLLAKESKELQETFAAVFAIAERAPLYINKLHAALAYAQTADVSAGQRIATIGYCMGGALSAQMACRSDALSGAVIYYGMLPRRELIAGVGCPVLGVFGSEDKGINALLPEFREAMEAEGKQLTTLMYEGAHHGFFNDTRNFYNVDAARDAWVQTLTFMREVLA</sequence>
<feature type="domain" description="Dienelactone hydrolase" evidence="1">
    <location>
        <begin position="25"/>
        <end position="266"/>
    </location>
</feature>
<keyword evidence="3" id="KW-1185">Reference proteome</keyword>
<accession>A0ABT3WXD1</accession>
<proteinExistence type="predicted"/>
<dbReference type="EMBL" id="JAPMLT010000002">
    <property type="protein sequence ID" value="MCX7569339.1"/>
    <property type="molecule type" value="Genomic_DNA"/>
</dbReference>
<reference evidence="2 3" key="1">
    <citation type="submission" date="2022-11" db="EMBL/GenBank/DDBJ databases">
        <title>Study of microbial diversity in lake waters.</title>
        <authorList>
            <person name="Zhang J."/>
        </authorList>
    </citation>
    <scope>NUCLEOTIDE SEQUENCE [LARGE SCALE GENOMIC DNA]</scope>
    <source>
        <strain evidence="2 3">DT12</strain>
    </source>
</reference>
<dbReference type="PANTHER" id="PTHR46623:SF6">
    <property type="entry name" value="ALPHA_BETA-HYDROLASES SUPERFAMILY PROTEIN"/>
    <property type="match status" value="1"/>
</dbReference>
<name>A0ABT3WXD1_9BACL</name>
<dbReference type="RefSeq" id="WP_267150584.1">
    <property type="nucleotide sequence ID" value="NZ_JAPMLT010000002.1"/>
</dbReference>
<dbReference type="InterPro" id="IPR002925">
    <property type="entry name" value="Dienelactn_hydro"/>
</dbReference>
<comment type="caution">
    <text evidence="2">The sequence shown here is derived from an EMBL/GenBank/DDBJ whole genome shotgun (WGS) entry which is preliminary data.</text>
</comment>
<dbReference type="GO" id="GO:0016787">
    <property type="term" value="F:hydrolase activity"/>
    <property type="evidence" value="ECO:0007669"/>
    <property type="project" value="UniProtKB-KW"/>
</dbReference>
<protein>
    <submittedName>
        <fullName evidence="2">Dienelactone hydrolase family protein</fullName>
    </submittedName>
</protein>
<gene>
    <name evidence="2" type="ORF">OS242_05150</name>
</gene>
<evidence type="ECO:0000259" key="1">
    <source>
        <dbReference type="Pfam" id="PF01738"/>
    </source>
</evidence>
<dbReference type="SUPFAM" id="SSF53474">
    <property type="entry name" value="alpha/beta-Hydrolases"/>
    <property type="match status" value="1"/>
</dbReference>
<dbReference type="PANTHER" id="PTHR46623">
    <property type="entry name" value="CARBOXYMETHYLENEBUTENOLIDASE-RELATED"/>
    <property type="match status" value="1"/>
</dbReference>
<dbReference type="Pfam" id="PF01738">
    <property type="entry name" value="DLH"/>
    <property type="match status" value="1"/>
</dbReference>
<dbReference type="Gene3D" id="3.40.50.1820">
    <property type="entry name" value="alpha/beta hydrolase"/>
    <property type="match status" value="1"/>
</dbReference>